<dbReference type="Proteomes" id="UP000642920">
    <property type="component" value="Unassembled WGS sequence"/>
</dbReference>
<dbReference type="InterPro" id="IPR011650">
    <property type="entry name" value="Peptidase_M20_dimer"/>
</dbReference>
<evidence type="ECO:0000313" key="8">
    <source>
        <dbReference type="Proteomes" id="UP000642920"/>
    </source>
</evidence>
<keyword evidence="4" id="KW-0862">Zinc</keyword>
<dbReference type="PANTHER" id="PTHR43808:SF31">
    <property type="entry name" value="N-ACETYL-L-CITRULLINE DEACETYLASE"/>
    <property type="match status" value="1"/>
</dbReference>
<sequence>MKANHYPKALDLLQALIETPSFSDEEEVTASLIEAWLTEEGIKTNRLRNNIWAVNKHFNASKPSVLLNSHHDTVKPNKGYSIDPFKAKIENGKLYGLGSNDAGGCLVALLALFNHYYSAENLSHNLILAATAEEENSGPNGITVLLPHLPEISFALVGEPTQMKMAIAEKGLMVIDAVAKGVSGHAAHENTENAIYKAMQDIQWIEHFQFPLESDLLGMVKMTVTQIQAGEQHNVVPADCHFVIDVRVNECYQNKALFAVIDQHTNSELKARSFRLNSSSIGRQHAFVKCGLSLGLSTYGSPTLSDQALINCPSLKMGPGNSSRSHGADEFLELNELEEGINTYIKLFENFLK</sequence>
<evidence type="ECO:0000256" key="4">
    <source>
        <dbReference type="ARBA" id="ARBA00022833"/>
    </source>
</evidence>
<dbReference type="GO" id="GO:0046872">
    <property type="term" value="F:metal ion binding"/>
    <property type="evidence" value="ECO:0007669"/>
    <property type="project" value="UniProtKB-KW"/>
</dbReference>
<proteinExistence type="predicted"/>
<reference evidence="7" key="1">
    <citation type="submission" date="2021-01" db="EMBL/GenBank/DDBJ databases">
        <title>Marivirga sp. nov., isolated from intertidal surface sediments.</title>
        <authorList>
            <person name="Zhang M."/>
        </authorList>
    </citation>
    <scope>NUCLEOTIDE SEQUENCE</scope>
    <source>
        <strain evidence="7">SM1354</strain>
    </source>
</reference>
<feature type="domain" description="Peptidase M20 dimerisation" evidence="6">
    <location>
        <begin position="167"/>
        <end position="270"/>
    </location>
</feature>
<dbReference type="Pfam" id="PF01546">
    <property type="entry name" value="Peptidase_M20"/>
    <property type="match status" value="1"/>
</dbReference>
<dbReference type="AlphaFoldDB" id="A0A937DK12"/>
<dbReference type="Gene3D" id="3.40.630.10">
    <property type="entry name" value="Zn peptidases"/>
    <property type="match status" value="1"/>
</dbReference>
<accession>A0A937DK12</accession>
<dbReference type="PANTHER" id="PTHR43808">
    <property type="entry name" value="ACETYLORNITHINE DEACETYLASE"/>
    <property type="match status" value="1"/>
</dbReference>
<keyword evidence="5" id="KW-0170">Cobalt</keyword>
<dbReference type="GO" id="GO:0006526">
    <property type="term" value="P:L-arginine biosynthetic process"/>
    <property type="evidence" value="ECO:0007669"/>
    <property type="project" value="TreeGrafter"/>
</dbReference>
<dbReference type="Pfam" id="PF07687">
    <property type="entry name" value="M20_dimer"/>
    <property type="match status" value="1"/>
</dbReference>
<name>A0A937DK12_9BACT</name>
<evidence type="ECO:0000259" key="6">
    <source>
        <dbReference type="Pfam" id="PF07687"/>
    </source>
</evidence>
<dbReference type="RefSeq" id="WP_201923123.1">
    <property type="nucleotide sequence ID" value="NZ_JAERQG010000004.1"/>
</dbReference>
<dbReference type="InterPro" id="IPR036264">
    <property type="entry name" value="Bact_exopeptidase_dim_dom"/>
</dbReference>
<dbReference type="InterPro" id="IPR050072">
    <property type="entry name" value="Peptidase_M20A"/>
</dbReference>
<gene>
    <name evidence="7" type="ORF">JKP34_14655</name>
</gene>
<protein>
    <submittedName>
        <fullName evidence="7">M20 family metallo-hydrolase</fullName>
    </submittedName>
</protein>
<organism evidence="7 8">
    <name type="scientific">Marivirga atlantica</name>
    <dbReference type="NCBI Taxonomy" id="1548457"/>
    <lineage>
        <taxon>Bacteria</taxon>
        <taxon>Pseudomonadati</taxon>
        <taxon>Bacteroidota</taxon>
        <taxon>Cytophagia</taxon>
        <taxon>Cytophagales</taxon>
        <taxon>Marivirgaceae</taxon>
        <taxon>Marivirga</taxon>
    </lineage>
</organism>
<evidence type="ECO:0000256" key="5">
    <source>
        <dbReference type="ARBA" id="ARBA00023285"/>
    </source>
</evidence>
<keyword evidence="2" id="KW-0479">Metal-binding</keyword>
<evidence type="ECO:0000256" key="3">
    <source>
        <dbReference type="ARBA" id="ARBA00022801"/>
    </source>
</evidence>
<dbReference type="CDD" id="cd05651">
    <property type="entry name" value="M20_ArgE_DapE-like"/>
    <property type="match status" value="1"/>
</dbReference>
<dbReference type="PROSITE" id="PS00758">
    <property type="entry name" value="ARGE_DAPE_CPG2_1"/>
    <property type="match status" value="1"/>
</dbReference>
<dbReference type="SUPFAM" id="SSF55031">
    <property type="entry name" value="Bacterial exopeptidase dimerisation domain"/>
    <property type="match status" value="1"/>
</dbReference>
<comment type="caution">
    <text evidence="7">The sequence shown here is derived from an EMBL/GenBank/DDBJ whole genome shotgun (WGS) entry which is preliminary data.</text>
</comment>
<evidence type="ECO:0000256" key="2">
    <source>
        <dbReference type="ARBA" id="ARBA00022723"/>
    </source>
</evidence>
<dbReference type="SUPFAM" id="SSF53187">
    <property type="entry name" value="Zn-dependent exopeptidases"/>
    <property type="match status" value="1"/>
</dbReference>
<dbReference type="GO" id="GO:0008777">
    <property type="term" value="F:acetylornithine deacetylase activity"/>
    <property type="evidence" value="ECO:0007669"/>
    <property type="project" value="TreeGrafter"/>
</dbReference>
<keyword evidence="8" id="KW-1185">Reference proteome</keyword>
<dbReference type="InterPro" id="IPR002933">
    <property type="entry name" value="Peptidase_M20"/>
</dbReference>
<keyword evidence="3" id="KW-0378">Hydrolase</keyword>
<evidence type="ECO:0000256" key="1">
    <source>
        <dbReference type="ARBA" id="ARBA00001947"/>
    </source>
</evidence>
<evidence type="ECO:0000313" key="7">
    <source>
        <dbReference type="EMBL" id="MBL0766505.1"/>
    </source>
</evidence>
<dbReference type="EMBL" id="JAERQG010000004">
    <property type="protein sequence ID" value="MBL0766505.1"/>
    <property type="molecule type" value="Genomic_DNA"/>
</dbReference>
<dbReference type="InterPro" id="IPR001261">
    <property type="entry name" value="ArgE/DapE_CS"/>
</dbReference>
<comment type="cofactor">
    <cofactor evidence="1">
        <name>Zn(2+)</name>
        <dbReference type="ChEBI" id="CHEBI:29105"/>
    </cofactor>
</comment>
<dbReference type="Gene3D" id="3.30.70.360">
    <property type="match status" value="1"/>
</dbReference>